<dbReference type="AlphaFoldDB" id="A0A6A6NZZ3"/>
<comment type="subcellular location">
    <subcellularLocation>
        <location evidence="1">Membrane</location>
        <topology evidence="1">Multi-pass membrane protein</topology>
    </subcellularLocation>
</comment>
<dbReference type="InterPro" id="IPR049941">
    <property type="entry name" value="LPLAT_7/PORCN-like"/>
</dbReference>
<evidence type="ECO:0000313" key="9">
    <source>
        <dbReference type="EMBL" id="KAF2457104.1"/>
    </source>
</evidence>
<evidence type="ECO:0000256" key="2">
    <source>
        <dbReference type="ARBA" id="ARBA00022679"/>
    </source>
</evidence>
<keyword evidence="2 9" id="KW-0808">Transferase</keyword>
<dbReference type="Pfam" id="PF03062">
    <property type="entry name" value="MBOAT"/>
    <property type="match status" value="1"/>
</dbReference>
<dbReference type="GO" id="GO:0003841">
    <property type="term" value="F:1-acylglycerol-3-phosphate O-acyltransferase activity"/>
    <property type="evidence" value="ECO:0007669"/>
    <property type="project" value="TreeGrafter"/>
</dbReference>
<feature type="transmembrane region" description="Helical" evidence="8">
    <location>
        <begin position="51"/>
        <end position="69"/>
    </location>
</feature>
<evidence type="ECO:0000256" key="7">
    <source>
        <dbReference type="SAM" id="MobiDB-lite"/>
    </source>
</evidence>
<dbReference type="GO" id="GO:0005783">
    <property type="term" value="C:endoplasmic reticulum"/>
    <property type="evidence" value="ECO:0007669"/>
    <property type="project" value="TreeGrafter"/>
</dbReference>
<evidence type="ECO:0000256" key="8">
    <source>
        <dbReference type="SAM" id="Phobius"/>
    </source>
</evidence>
<reference evidence="9" key="1">
    <citation type="journal article" date="2020" name="Stud. Mycol.">
        <title>101 Dothideomycetes genomes: a test case for predicting lifestyles and emergence of pathogens.</title>
        <authorList>
            <person name="Haridas S."/>
            <person name="Albert R."/>
            <person name="Binder M."/>
            <person name="Bloem J."/>
            <person name="Labutti K."/>
            <person name="Salamov A."/>
            <person name="Andreopoulos B."/>
            <person name="Baker S."/>
            <person name="Barry K."/>
            <person name="Bills G."/>
            <person name="Bluhm B."/>
            <person name="Cannon C."/>
            <person name="Castanera R."/>
            <person name="Culley D."/>
            <person name="Daum C."/>
            <person name="Ezra D."/>
            <person name="Gonzalez J."/>
            <person name="Henrissat B."/>
            <person name="Kuo A."/>
            <person name="Liang C."/>
            <person name="Lipzen A."/>
            <person name="Lutzoni F."/>
            <person name="Magnuson J."/>
            <person name="Mondo S."/>
            <person name="Nolan M."/>
            <person name="Ohm R."/>
            <person name="Pangilinan J."/>
            <person name="Park H.-J."/>
            <person name="Ramirez L."/>
            <person name="Alfaro M."/>
            <person name="Sun H."/>
            <person name="Tritt A."/>
            <person name="Yoshinaga Y."/>
            <person name="Zwiers L.-H."/>
            <person name="Turgeon B."/>
            <person name="Goodwin S."/>
            <person name="Spatafora J."/>
            <person name="Crous P."/>
            <person name="Grigoriev I."/>
        </authorList>
    </citation>
    <scope>NUCLEOTIDE SEQUENCE</scope>
    <source>
        <strain evidence="9">ATCC 16933</strain>
    </source>
</reference>
<sequence length="583" mass="66747">MLPHINTPFDYISGILGASTDELKLISSFLLSYPLSGILKRIPDGKPWQKNVFIISVALFYLVGLFDLWDGLRTMIWSASGAYAISYYIEGPFMPWIGFGFLMGHLSVSHLYRQFVDQPHSIDITGAQMVMVMKLSAFCWNVHDGRLPEKDLSDHQKDRAIRAFPDALDYAGYVLFFPSLLVGPAFDFIDYRSYISTSMFVLPPGTSPSSAPTYRKKRKIPRSSIPSFTKAAQGLVWIFAFLKFSSWYNTEVMLSEEYMQYWFPRRVWILHMFGFTTRMKYYGVWSLTEGACIMSGIGYRGIDAATKKPAWDRLENVKPWNIEFAQNSHEYLGNWNINTNHWLRNYVYLRVTPKGRKPGFKATLATFFTSAFWHGFYPGYYLTFVLASFMQHIAKNTRRLFRPFFMKPVNPSSPNEAPKPTRYKPYYDAFTTFTTQLAFSFTVAPFILLTLPASILVWARVYFYAIIGVAISLGFLASPGKAALQKKLRERQQKAMGMSEEEGKEGMPPLEKIKTPAAEQMPTLGLPDDPEKELDEIVDEVRKEVERRRKEGGGVGRGEIKGIVQEKLDMMFGDQAKQVKKEN</sequence>
<dbReference type="PANTHER" id="PTHR13906:SF4">
    <property type="entry name" value="LYSOPHOSPHOLIPID ACYLTRANSFERASE 6"/>
    <property type="match status" value="1"/>
</dbReference>
<gene>
    <name evidence="9" type="ORF">BDY21DRAFT_344945</name>
</gene>
<dbReference type="GO" id="GO:0016020">
    <property type="term" value="C:membrane"/>
    <property type="evidence" value="ECO:0007669"/>
    <property type="project" value="UniProtKB-SubCell"/>
</dbReference>
<keyword evidence="10" id="KW-1185">Reference proteome</keyword>
<keyword evidence="3 8" id="KW-0812">Transmembrane</keyword>
<keyword evidence="4 8" id="KW-1133">Transmembrane helix</keyword>
<feature type="transmembrane region" description="Helical" evidence="8">
    <location>
        <begin position="429"/>
        <end position="449"/>
    </location>
</feature>
<keyword evidence="6 9" id="KW-0012">Acyltransferase</keyword>
<evidence type="ECO:0000256" key="6">
    <source>
        <dbReference type="ARBA" id="ARBA00023315"/>
    </source>
</evidence>
<dbReference type="Proteomes" id="UP000799766">
    <property type="component" value="Unassembled WGS sequence"/>
</dbReference>
<dbReference type="EMBL" id="MU001681">
    <property type="protein sequence ID" value="KAF2457104.1"/>
    <property type="molecule type" value="Genomic_DNA"/>
</dbReference>
<evidence type="ECO:0000256" key="5">
    <source>
        <dbReference type="ARBA" id="ARBA00023136"/>
    </source>
</evidence>
<dbReference type="GO" id="GO:0030258">
    <property type="term" value="P:lipid modification"/>
    <property type="evidence" value="ECO:0007669"/>
    <property type="project" value="TreeGrafter"/>
</dbReference>
<protein>
    <submittedName>
        <fullName evidence="9">MBOAT, membrane-bound O-acyltransferase family-domain-containing protein</fullName>
    </submittedName>
</protein>
<evidence type="ECO:0000313" key="10">
    <source>
        <dbReference type="Proteomes" id="UP000799766"/>
    </source>
</evidence>
<dbReference type="GO" id="GO:0047184">
    <property type="term" value="F:1-acylglycerophosphocholine O-acyltransferase activity"/>
    <property type="evidence" value="ECO:0007669"/>
    <property type="project" value="TreeGrafter"/>
</dbReference>
<name>A0A6A6NZZ3_9PEZI</name>
<dbReference type="GO" id="GO:0046474">
    <property type="term" value="P:glycerophospholipid biosynthetic process"/>
    <property type="evidence" value="ECO:0007669"/>
    <property type="project" value="TreeGrafter"/>
</dbReference>
<keyword evidence="5 8" id="KW-0472">Membrane</keyword>
<evidence type="ECO:0000256" key="3">
    <source>
        <dbReference type="ARBA" id="ARBA00022692"/>
    </source>
</evidence>
<dbReference type="InterPro" id="IPR004299">
    <property type="entry name" value="MBOAT_fam"/>
</dbReference>
<evidence type="ECO:0000256" key="1">
    <source>
        <dbReference type="ARBA" id="ARBA00004141"/>
    </source>
</evidence>
<organism evidence="9 10">
    <name type="scientific">Lineolata rhizophorae</name>
    <dbReference type="NCBI Taxonomy" id="578093"/>
    <lineage>
        <taxon>Eukaryota</taxon>
        <taxon>Fungi</taxon>
        <taxon>Dikarya</taxon>
        <taxon>Ascomycota</taxon>
        <taxon>Pezizomycotina</taxon>
        <taxon>Dothideomycetes</taxon>
        <taxon>Dothideomycetes incertae sedis</taxon>
        <taxon>Lineolatales</taxon>
        <taxon>Lineolataceae</taxon>
        <taxon>Lineolata</taxon>
    </lineage>
</organism>
<dbReference type="PANTHER" id="PTHR13906">
    <property type="entry name" value="PORCUPINE"/>
    <property type="match status" value="1"/>
</dbReference>
<feature type="transmembrane region" description="Helical" evidence="8">
    <location>
        <begin position="461"/>
        <end position="484"/>
    </location>
</feature>
<evidence type="ECO:0000256" key="4">
    <source>
        <dbReference type="ARBA" id="ARBA00022989"/>
    </source>
</evidence>
<proteinExistence type="predicted"/>
<dbReference type="OrthoDB" id="286734at2759"/>
<accession>A0A6A6NZZ3</accession>
<feature type="region of interest" description="Disordered" evidence="7">
    <location>
        <begin position="488"/>
        <end position="509"/>
    </location>
</feature>
<feature type="transmembrane region" description="Helical" evidence="8">
    <location>
        <begin position="371"/>
        <end position="390"/>
    </location>
</feature>